<evidence type="ECO:0000259" key="12">
    <source>
        <dbReference type="Pfam" id="PF00156"/>
    </source>
</evidence>
<proteinExistence type="inferred from homology"/>
<dbReference type="SUPFAM" id="SSF53271">
    <property type="entry name" value="PRTase-like"/>
    <property type="match status" value="1"/>
</dbReference>
<evidence type="ECO:0000256" key="4">
    <source>
        <dbReference type="ARBA" id="ARBA00004659"/>
    </source>
</evidence>
<evidence type="ECO:0000256" key="6">
    <source>
        <dbReference type="ARBA" id="ARBA00011738"/>
    </source>
</evidence>
<dbReference type="EC" id="2.4.2.7" evidence="7"/>
<dbReference type="Gene3D" id="3.40.50.2020">
    <property type="match status" value="1"/>
</dbReference>
<sequence length="187" mass="20155">MADVAFLKSHLGVHPDFPKKGIVFMDFLPILRSPQAFETLLTHFLNHINTSIIPNIPSDVPSKKIDVIVGLDARGFLLGPPLALRLGAAFVPVRKSGKLPGECEQAIYEKEYGEDVFEMQKGSIQPGQTVLVIDDLIATGGSAKAAGDLVAKQNGKTVGYLFVIGLPFLKGEEKLDAPAYSIIQAED</sequence>
<evidence type="ECO:0000256" key="9">
    <source>
        <dbReference type="ARBA" id="ARBA00022676"/>
    </source>
</evidence>
<dbReference type="HAMAP" id="MF_00004">
    <property type="entry name" value="Aden_phosphoribosyltr"/>
    <property type="match status" value="1"/>
</dbReference>
<organism evidence="13 14">
    <name type="scientific">Pyrrhoderma noxium</name>
    <dbReference type="NCBI Taxonomy" id="2282107"/>
    <lineage>
        <taxon>Eukaryota</taxon>
        <taxon>Fungi</taxon>
        <taxon>Dikarya</taxon>
        <taxon>Basidiomycota</taxon>
        <taxon>Agaricomycotina</taxon>
        <taxon>Agaricomycetes</taxon>
        <taxon>Hymenochaetales</taxon>
        <taxon>Hymenochaetaceae</taxon>
        <taxon>Pyrrhoderma</taxon>
    </lineage>
</organism>
<dbReference type="FunFam" id="3.40.50.2020:FF:000004">
    <property type="entry name" value="Adenine phosphoribosyltransferase"/>
    <property type="match status" value="1"/>
</dbReference>
<dbReference type="Pfam" id="PF00156">
    <property type="entry name" value="Pribosyltran"/>
    <property type="match status" value="1"/>
</dbReference>
<gene>
    <name evidence="13" type="ORF">PNOK_0369400</name>
</gene>
<comment type="pathway">
    <text evidence="4">Purine metabolism; AMP biosynthesis via salvage pathway; AMP from adenine: step 1/1.</text>
</comment>
<dbReference type="STRING" id="2282107.A0A286UN68"/>
<dbReference type="FunCoup" id="A0A286UN68">
    <property type="interactions" value="360"/>
</dbReference>
<evidence type="ECO:0000256" key="5">
    <source>
        <dbReference type="ARBA" id="ARBA00008391"/>
    </source>
</evidence>
<accession>A0A286UN68</accession>
<keyword evidence="14" id="KW-1185">Reference proteome</keyword>
<keyword evidence="8" id="KW-0963">Cytoplasm</keyword>
<dbReference type="InterPro" id="IPR000836">
    <property type="entry name" value="PRTase_dom"/>
</dbReference>
<dbReference type="InterPro" id="IPR005764">
    <property type="entry name" value="Ade_phspho_trans"/>
</dbReference>
<dbReference type="UniPathway" id="UPA00588">
    <property type="reaction ID" value="UER00646"/>
</dbReference>
<dbReference type="GO" id="GO:0006168">
    <property type="term" value="P:adenine salvage"/>
    <property type="evidence" value="ECO:0007669"/>
    <property type="project" value="InterPro"/>
</dbReference>
<dbReference type="InParanoid" id="A0A286UN68"/>
<dbReference type="GO" id="GO:0002055">
    <property type="term" value="F:adenine binding"/>
    <property type="evidence" value="ECO:0007669"/>
    <property type="project" value="TreeGrafter"/>
</dbReference>
<feature type="domain" description="Phosphoribosyltransferase" evidence="12">
    <location>
        <begin position="63"/>
        <end position="164"/>
    </location>
</feature>
<evidence type="ECO:0000313" key="14">
    <source>
        <dbReference type="Proteomes" id="UP000217199"/>
    </source>
</evidence>
<evidence type="ECO:0000256" key="7">
    <source>
        <dbReference type="ARBA" id="ARBA00011893"/>
    </source>
</evidence>
<evidence type="ECO:0000256" key="2">
    <source>
        <dbReference type="ARBA" id="ARBA00003968"/>
    </source>
</evidence>
<dbReference type="CDD" id="cd06223">
    <property type="entry name" value="PRTases_typeI"/>
    <property type="match status" value="1"/>
</dbReference>
<protein>
    <recommendedName>
        <fullName evidence="7">adenine phosphoribosyltransferase</fullName>
        <ecNumber evidence="7">2.4.2.7</ecNumber>
    </recommendedName>
</protein>
<evidence type="ECO:0000313" key="13">
    <source>
        <dbReference type="EMBL" id="PAV21067.1"/>
    </source>
</evidence>
<dbReference type="AlphaFoldDB" id="A0A286UN68"/>
<dbReference type="PANTHER" id="PTHR32315:SF3">
    <property type="entry name" value="ADENINE PHOSPHORIBOSYLTRANSFERASE"/>
    <property type="match status" value="1"/>
</dbReference>
<comment type="similarity">
    <text evidence="5">Belongs to the purine/pyrimidine phosphoribosyltransferase family.</text>
</comment>
<dbReference type="InterPro" id="IPR050054">
    <property type="entry name" value="UPRTase/APRTase"/>
</dbReference>
<evidence type="ECO:0000256" key="1">
    <source>
        <dbReference type="ARBA" id="ARBA00000868"/>
    </source>
</evidence>
<comment type="subunit">
    <text evidence="6">Homodimer.</text>
</comment>
<evidence type="ECO:0000256" key="10">
    <source>
        <dbReference type="ARBA" id="ARBA00022679"/>
    </source>
</evidence>
<keyword evidence="9 13" id="KW-0328">Glycosyltransferase</keyword>
<dbReference type="GO" id="GO:0005737">
    <property type="term" value="C:cytoplasm"/>
    <property type="evidence" value="ECO:0007669"/>
    <property type="project" value="UniProtKB-SubCell"/>
</dbReference>
<name>A0A286UN68_9AGAM</name>
<reference evidence="13 14" key="1">
    <citation type="journal article" date="2017" name="Mol. Ecol.">
        <title>Comparative and population genomic landscape of Phellinus noxius: A hypervariable fungus causing root rot in trees.</title>
        <authorList>
            <person name="Chung C.L."/>
            <person name="Lee T.J."/>
            <person name="Akiba M."/>
            <person name="Lee H.H."/>
            <person name="Kuo T.H."/>
            <person name="Liu D."/>
            <person name="Ke H.M."/>
            <person name="Yokoi T."/>
            <person name="Roa M.B."/>
            <person name="Lu M.J."/>
            <person name="Chang Y.Y."/>
            <person name="Ann P.J."/>
            <person name="Tsai J.N."/>
            <person name="Chen C.Y."/>
            <person name="Tzean S.S."/>
            <person name="Ota Y."/>
            <person name="Hattori T."/>
            <person name="Sahashi N."/>
            <person name="Liou R.F."/>
            <person name="Kikuchi T."/>
            <person name="Tsai I.J."/>
        </authorList>
    </citation>
    <scope>NUCLEOTIDE SEQUENCE [LARGE SCALE GENOMIC DNA]</scope>
    <source>
        <strain evidence="13 14">FFPRI411160</strain>
    </source>
</reference>
<dbReference type="GO" id="GO:0003999">
    <property type="term" value="F:adenine phosphoribosyltransferase activity"/>
    <property type="evidence" value="ECO:0007669"/>
    <property type="project" value="UniProtKB-EC"/>
</dbReference>
<comment type="catalytic activity">
    <reaction evidence="1">
        <text>AMP + diphosphate = 5-phospho-alpha-D-ribose 1-diphosphate + adenine</text>
        <dbReference type="Rhea" id="RHEA:16609"/>
        <dbReference type="ChEBI" id="CHEBI:16708"/>
        <dbReference type="ChEBI" id="CHEBI:33019"/>
        <dbReference type="ChEBI" id="CHEBI:58017"/>
        <dbReference type="ChEBI" id="CHEBI:456215"/>
        <dbReference type="EC" id="2.4.2.7"/>
    </reaction>
</comment>
<comment type="function">
    <text evidence="2">Catalyzes a salvage reaction resulting in the formation of AMP, that is energically less costly than de novo synthesis.</text>
</comment>
<keyword evidence="11" id="KW-0660">Purine salvage</keyword>
<dbReference type="PANTHER" id="PTHR32315">
    <property type="entry name" value="ADENINE PHOSPHORIBOSYLTRANSFERASE"/>
    <property type="match status" value="1"/>
</dbReference>
<dbReference type="OrthoDB" id="363185at2759"/>
<evidence type="ECO:0000256" key="11">
    <source>
        <dbReference type="ARBA" id="ARBA00022726"/>
    </source>
</evidence>
<dbReference type="EMBL" id="NBII01000003">
    <property type="protein sequence ID" value="PAV21067.1"/>
    <property type="molecule type" value="Genomic_DNA"/>
</dbReference>
<keyword evidence="10" id="KW-0808">Transferase</keyword>
<comment type="caution">
    <text evidence="13">The sequence shown here is derived from an EMBL/GenBank/DDBJ whole genome shotgun (WGS) entry which is preliminary data.</text>
</comment>
<dbReference type="Proteomes" id="UP000217199">
    <property type="component" value="Unassembled WGS sequence"/>
</dbReference>
<dbReference type="GO" id="GO:0044209">
    <property type="term" value="P:AMP salvage"/>
    <property type="evidence" value="ECO:0007669"/>
    <property type="project" value="UniProtKB-UniPathway"/>
</dbReference>
<dbReference type="NCBIfam" id="NF002636">
    <property type="entry name" value="PRK02304.1-5"/>
    <property type="match status" value="1"/>
</dbReference>
<evidence type="ECO:0000256" key="3">
    <source>
        <dbReference type="ARBA" id="ARBA00004496"/>
    </source>
</evidence>
<evidence type="ECO:0000256" key="8">
    <source>
        <dbReference type="ARBA" id="ARBA00022490"/>
    </source>
</evidence>
<dbReference type="GO" id="GO:0016208">
    <property type="term" value="F:AMP binding"/>
    <property type="evidence" value="ECO:0007669"/>
    <property type="project" value="TreeGrafter"/>
</dbReference>
<dbReference type="InterPro" id="IPR029057">
    <property type="entry name" value="PRTase-like"/>
</dbReference>
<comment type="subcellular location">
    <subcellularLocation>
        <location evidence="3">Cytoplasm</location>
    </subcellularLocation>
</comment>
<dbReference type="GO" id="GO:0006166">
    <property type="term" value="P:purine ribonucleoside salvage"/>
    <property type="evidence" value="ECO:0007669"/>
    <property type="project" value="UniProtKB-KW"/>
</dbReference>